<sequence length="377" mass="42837">MRARLPQGRPHCTPTSQPAHHRQFQLKDVAAAKASLKSLEPLLRDVHLRKASNRPLPIPPVLKPIAASNKPPWKEHKPDPDLDNLTPFQKKLYQNPYAHTLATPVRFCSVTLLRLPSDLLLSLEVKLHPTTSDPWLVPATLASKSKNHGVPVRYLAQESMILHLTRSKKEAWKYTLPLRIVENLGSADRKLVWRKDMPALLLSILRKQLVAKLGWSFGKTSNLLIRCESRSPLDLDRIDDVSCILCLHTLNTGVDHLNAEVTQIVLKVEQIADWISKRHRQKYDTSKRSLDPPPHVPRLKPSLRFPPLHFPTAVWRGRRVPVYSLPDLLGEEHLAELIKDTTFQDEKNVLIMKESQIAVSAQIKLTQLQAYLAKPVP</sequence>
<dbReference type="Proteomes" id="UP000799750">
    <property type="component" value="Unassembled WGS sequence"/>
</dbReference>
<proteinExistence type="predicted"/>
<accession>A0A6A6R9C4</accession>
<feature type="region of interest" description="Disordered" evidence="1">
    <location>
        <begin position="59"/>
        <end position="79"/>
    </location>
</feature>
<protein>
    <submittedName>
        <fullName evidence="2">Uncharacterized protein</fullName>
    </submittedName>
</protein>
<gene>
    <name evidence="2" type="ORF">BU16DRAFT_556870</name>
</gene>
<evidence type="ECO:0000313" key="3">
    <source>
        <dbReference type="Proteomes" id="UP000799750"/>
    </source>
</evidence>
<name>A0A6A6R9C4_9PEZI</name>
<evidence type="ECO:0000313" key="2">
    <source>
        <dbReference type="EMBL" id="KAF2500400.1"/>
    </source>
</evidence>
<feature type="region of interest" description="Disordered" evidence="1">
    <location>
        <begin position="1"/>
        <end position="22"/>
    </location>
</feature>
<evidence type="ECO:0000256" key="1">
    <source>
        <dbReference type="SAM" id="MobiDB-lite"/>
    </source>
</evidence>
<reference evidence="2" key="1">
    <citation type="journal article" date="2020" name="Stud. Mycol.">
        <title>101 Dothideomycetes genomes: a test case for predicting lifestyles and emergence of pathogens.</title>
        <authorList>
            <person name="Haridas S."/>
            <person name="Albert R."/>
            <person name="Binder M."/>
            <person name="Bloem J."/>
            <person name="Labutti K."/>
            <person name="Salamov A."/>
            <person name="Andreopoulos B."/>
            <person name="Baker S."/>
            <person name="Barry K."/>
            <person name="Bills G."/>
            <person name="Bluhm B."/>
            <person name="Cannon C."/>
            <person name="Castanera R."/>
            <person name="Culley D."/>
            <person name="Daum C."/>
            <person name="Ezra D."/>
            <person name="Gonzalez J."/>
            <person name="Henrissat B."/>
            <person name="Kuo A."/>
            <person name="Liang C."/>
            <person name="Lipzen A."/>
            <person name="Lutzoni F."/>
            <person name="Magnuson J."/>
            <person name="Mondo S."/>
            <person name="Nolan M."/>
            <person name="Ohm R."/>
            <person name="Pangilinan J."/>
            <person name="Park H.-J."/>
            <person name="Ramirez L."/>
            <person name="Alfaro M."/>
            <person name="Sun H."/>
            <person name="Tritt A."/>
            <person name="Yoshinaga Y."/>
            <person name="Zwiers L.-H."/>
            <person name="Turgeon B."/>
            <person name="Goodwin S."/>
            <person name="Spatafora J."/>
            <person name="Crous P."/>
            <person name="Grigoriev I."/>
        </authorList>
    </citation>
    <scope>NUCLEOTIDE SEQUENCE</scope>
    <source>
        <strain evidence="2">CBS 269.34</strain>
    </source>
</reference>
<dbReference type="EMBL" id="MU004183">
    <property type="protein sequence ID" value="KAF2500400.1"/>
    <property type="molecule type" value="Genomic_DNA"/>
</dbReference>
<dbReference type="OrthoDB" id="3363286at2759"/>
<keyword evidence="3" id="KW-1185">Reference proteome</keyword>
<organism evidence="2 3">
    <name type="scientific">Lophium mytilinum</name>
    <dbReference type="NCBI Taxonomy" id="390894"/>
    <lineage>
        <taxon>Eukaryota</taxon>
        <taxon>Fungi</taxon>
        <taxon>Dikarya</taxon>
        <taxon>Ascomycota</taxon>
        <taxon>Pezizomycotina</taxon>
        <taxon>Dothideomycetes</taxon>
        <taxon>Pleosporomycetidae</taxon>
        <taxon>Mytilinidiales</taxon>
        <taxon>Mytilinidiaceae</taxon>
        <taxon>Lophium</taxon>
    </lineage>
</organism>
<dbReference type="AlphaFoldDB" id="A0A6A6R9C4"/>